<evidence type="ECO:0000256" key="7">
    <source>
        <dbReference type="SAM" id="Phobius"/>
    </source>
</evidence>
<accession>A0A849AMA5</accession>
<sequence length="327" mass="34789">MSSLAPAPLQTSSWLTAWRFDAVGVILALALLVPYVVLLARARSRGIHWPWWRAASYIVLGVGSLVYVTCGPVGVYRSTLMWMFAAQVAVVGTVTPVGLAIGDPLRLIEAAAGSRGSLVHRITHSRAARVLTFPAVSCLLDIGGILAVFLTPYGEKAARSTLVGTLLLVQLLVVGLLFVLPTLADDLLPDWATPAVRTFLAFFDGLADAVPGILVMTAHSLLLPGFPGFAASADVVRGGLSHGLDQQYAGGALLVVAETIGIPMLAAVFVEWLRSDRAEAAVTDARLDDLEARRRAQAPDAVGTGPDQPWWLTDPRLADRFGRHDDS</sequence>
<evidence type="ECO:0000256" key="3">
    <source>
        <dbReference type="ARBA" id="ARBA00022692"/>
    </source>
</evidence>
<dbReference type="Proteomes" id="UP000557772">
    <property type="component" value="Unassembled WGS sequence"/>
</dbReference>
<keyword evidence="5 7" id="KW-0472">Membrane</keyword>
<evidence type="ECO:0000313" key="9">
    <source>
        <dbReference type="Proteomes" id="UP000557772"/>
    </source>
</evidence>
<gene>
    <name evidence="8" type="ORF">HJ588_09420</name>
</gene>
<comment type="subcellular location">
    <subcellularLocation>
        <location evidence="1">Cell membrane</location>
        <topology evidence="1">Multi-pass membrane protein</topology>
    </subcellularLocation>
</comment>
<feature type="transmembrane region" description="Helical" evidence="7">
    <location>
        <begin position="196"/>
        <end position="218"/>
    </location>
</feature>
<evidence type="ECO:0000256" key="2">
    <source>
        <dbReference type="ARBA" id="ARBA00022475"/>
    </source>
</evidence>
<comment type="caution">
    <text evidence="8">The sequence shown here is derived from an EMBL/GenBank/DDBJ whole genome shotgun (WGS) entry which is preliminary data.</text>
</comment>
<dbReference type="InterPro" id="IPR019108">
    <property type="entry name" value="Caa3_assmbl_CtaG-rel"/>
</dbReference>
<feature type="transmembrane region" description="Helical" evidence="7">
    <location>
        <begin position="20"/>
        <end position="42"/>
    </location>
</feature>
<evidence type="ECO:0000256" key="4">
    <source>
        <dbReference type="ARBA" id="ARBA00022989"/>
    </source>
</evidence>
<feature type="transmembrane region" description="Helical" evidence="7">
    <location>
        <begin position="130"/>
        <end position="150"/>
    </location>
</feature>
<dbReference type="GO" id="GO:0005886">
    <property type="term" value="C:plasma membrane"/>
    <property type="evidence" value="ECO:0007669"/>
    <property type="project" value="UniProtKB-SubCell"/>
</dbReference>
<dbReference type="EMBL" id="JABENB010000001">
    <property type="protein sequence ID" value="NNG39490.1"/>
    <property type="molecule type" value="Genomic_DNA"/>
</dbReference>
<keyword evidence="9" id="KW-1185">Reference proteome</keyword>
<evidence type="ECO:0000256" key="5">
    <source>
        <dbReference type="ARBA" id="ARBA00023136"/>
    </source>
</evidence>
<evidence type="ECO:0000256" key="1">
    <source>
        <dbReference type="ARBA" id="ARBA00004651"/>
    </source>
</evidence>
<feature type="transmembrane region" description="Helical" evidence="7">
    <location>
        <begin position="54"/>
        <end position="75"/>
    </location>
</feature>
<feature type="transmembrane region" description="Helical" evidence="7">
    <location>
        <begin position="162"/>
        <end position="184"/>
    </location>
</feature>
<organism evidence="8 9">
    <name type="scientific">Flexivirga aerilata</name>
    <dbReference type="NCBI Taxonomy" id="1656889"/>
    <lineage>
        <taxon>Bacteria</taxon>
        <taxon>Bacillati</taxon>
        <taxon>Actinomycetota</taxon>
        <taxon>Actinomycetes</taxon>
        <taxon>Micrococcales</taxon>
        <taxon>Dermacoccaceae</taxon>
        <taxon>Flexivirga</taxon>
    </lineage>
</organism>
<evidence type="ECO:0000313" key="8">
    <source>
        <dbReference type="EMBL" id="NNG39490.1"/>
    </source>
</evidence>
<keyword evidence="2" id="KW-1003">Cell membrane</keyword>
<feature type="transmembrane region" description="Helical" evidence="7">
    <location>
        <begin position="248"/>
        <end position="270"/>
    </location>
</feature>
<reference evidence="8 9" key="1">
    <citation type="submission" date="2020-05" db="EMBL/GenBank/DDBJ databases">
        <title>Flexivirga sp. ID2601S isolated from air conditioner.</title>
        <authorList>
            <person name="Kim D.H."/>
        </authorList>
    </citation>
    <scope>NUCLEOTIDE SEQUENCE [LARGE SCALE GENOMIC DNA]</scope>
    <source>
        <strain evidence="8 9">ID2601S</strain>
    </source>
</reference>
<feature type="region of interest" description="Disordered" evidence="6">
    <location>
        <begin position="294"/>
        <end position="314"/>
    </location>
</feature>
<keyword evidence="4 7" id="KW-1133">Transmembrane helix</keyword>
<protein>
    <submittedName>
        <fullName evidence="8">Cytochrome c oxidase assembly protein</fullName>
    </submittedName>
</protein>
<dbReference type="RefSeq" id="WP_171154294.1">
    <property type="nucleotide sequence ID" value="NZ_JABENB010000001.1"/>
</dbReference>
<keyword evidence="3 7" id="KW-0812">Transmembrane</keyword>
<feature type="transmembrane region" description="Helical" evidence="7">
    <location>
        <begin position="81"/>
        <end position="101"/>
    </location>
</feature>
<dbReference type="Pfam" id="PF09678">
    <property type="entry name" value="Caa3_CtaG"/>
    <property type="match status" value="1"/>
</dbReference>
<proteinExistence type="predicted"/>
<name>A0A849AMA5_9MICO</name>
<dbReference type="AlphaFoldDB" id="A0A849AMA5"/>
<evidence type="ECO:0000256" key="6">
    <source>
        <dbReference type="SAM" id="MobiDB-lite"/>
    </source>
</evidence>